<dbReference type="EMBL" id="CP013068">
    <property type="protein sequence ID" value="ALV26080.1"/>
    <property type="molecule type" value="Genomic_DNA"/>
</dbReference>
<dbReference type="Proteomes" id="UP000064921">
    <property type="component" value="Chromosome"/>
</dbReference>
<dbReference type="AlphaFoldDB" id="A0A0U3N8T2"/>
<gene>
    <name evidence="1" type="ORF">APZ00_02470</name>
</gene>
<sequence>MFLLRFSADADSPLQVFGAVGAIFPLISTNHRPICLSSALVQLRAYLTIERTMDGYSSRGVLKRAPLQTEQIAPGKGRVTGGVHA</sequence>
<evidence type="ECO:0000313" key="1">
    <source>
        <dbReference type="EMBL" id="ALV26080.1"/>
    </source>
</evidence>
<reference evidence="1 2" key="1">
    <citation type="submission" date="2015-10" db="EMBL/GenBank/DDBJ databases">
        <title>The world's first case of liver abscess caused by Pannonibacter phragmitetus.</title>
        <authorList>
            <person name="Ming D."/>
            <person name="Wang M."/>
            <person name="Zhou Y."/>
            <person name="Jiang T."/>
            <person name="Hu S."/>
        </authorList>
    </citation>
    <scope>NUCLEOTIDE SEQUENCE [LARGE SCALE GENOMIC DNA]</scope>
    <source>
        <strain evidence="1 2">31801</strain>
    </source>
</reference>
<organism evidence="1 2">
    <name type="scientific">Pannonibacter phragmitetus</name>
    <dbReference type="NCBI Taxonomy" id="121719"/>
    <lineage>
        <taxon>Bacteria</taxon>
        <taxon>Pseudomonadati</taxon>
        <taxon>Pseudomonadota</taxon>
        <taxon>Alphaproteobacteria</taxon>
        <taxon>Hyphomicrobiales</taxon>
        <taxon>Stappiaceae</taxon>
        <taxon>Pannonibacter</taxon>
    </lineage>
</organism>
<protein>
    <submittedName>
        <fullName evidence="1">Uncharacterized protein</fullName>
    </submittedName>
</protein>
<name>A0A0U3N8T2_9HYPH</name>
<proteinExistence type="predicted"/>
<evidence type="ECO:0000313" key="2">
    <source>
        <dbReference type="Proteomes" id="UP000064921"/>
    </source>
</evidence>
<keyword evidence="2" id="KW-1185">Reference proteome</keyword>
<dbReference type="STRING" id="121719.APZ00_02470"/>
<dbReference type="KEGG" id="pphr:APZ00_02470"/>
<accession>A0A0U3N8T2</accession>